<accession>A0A832JA95</accession>
<evidence type="ECO:0000259" key="2">
    <source>
        <dbReference type="Pfam" id="PF14321"/>
    </source>
</evidence>
<feature type="chain" id="PRO_5032302272" evidence="1">
    <location>
        <begin position="21"/>
        <end position="598"/>
    </location>
</feature>
<dbReference type="InterPro" id="IPR025491">
    <property type="entry name" value="DUF4382"/>
</dbReference>
<dbReference type="Pfam" id="PF14321">
    <property type="entry name" value="DUF4382"/>
    <property type="match status" value="1"/>
</dbReference>
<feature type="domain" description="DUF4382" evidence="2">
    <location>
        <begin position="33"/>
        <end position="166"/>
    </location>
</feature>
<proteinExistence type="predicted"/>
<gene>
    <name evidence="3" type="ORF">ENJ65_06800</name>
</gene>
<feature type="signal peptide" evidence="1">
    <location>
        <begin position="1"/>
        <end position="20"/>
    </location>
</feature>
<evidence type="ECO:0000256" key="1">
    <source>
        <dbReference type="SAM" id="SignalP"/>
    </source>
</evidence>
<keyword evidence="1" id="KW-0732">Signal</keyword>
<comment type="caution">
    <text evidence="3">The sequence shown here is derived from an EMBL/GenBank/DDBJ whole genome shotgun (WGS) entry which is preliminary data.</text>
</comment>
<dbReference type="EMBL" id="DRNF01000428">
    <property type="protein sequence ID" value="HHJ81327.1"/>
    <property type="molecule type" value="Genomic_DNA"/>
</dbReference>
<dbReference type="Proteomes" id="UP000885832">
    <property type="component" value="Unassembled WGS sequence"/>
</dbReference>
<evidence type="ECO:0000313" key="3">
    <source>
        <dbReference type="EMBL" id="HHJ81327.1"/>
    </source>
</evidence>
<dbReference type="AlphaFoldDB" id="A0A832JA95"/>
<sequence>MSGFRILIAWLAMVALTLTGCGGVDDDSSGGEGEVIIGLTDAEADFMAYAVDVNSIKLTHVSGAEVEVLPQSSRIDFSQYVDMTEFVTAATIPNGKYKKVTLTLDYSNADVQVEVAGEAAQATVQDSDGNPITVMDVSVTLDTNRPLVIAPGIPAHLTLDFDLETSNSVDTGVTPPMVTVLPMLLADVELNDPKPHRLRGLLEEVDEAAQTIKLAMRPLQHRHGDFGHFKAHVDDDTHYEVDGVAYTGSEGLAQVALQPLASWVVVYGSLNTNTRRFEASEVYAGSSVPGSDQDALTGIVTARSDNELIVTARMIVRTDGSLVFNADVAVMLDSETVVTKQLSQDNFSIDDISVGQRIHVLGSVTDSSGDLSIASAERVRMMLTPFSGSVVSTNDGELVVDLQQMAGQPATGFNFAGTGQSTAQDADEANYQVNTATLSLAGIDINDPVRVRGFVTPFGSAPADFDANSVTDVAAVQSDLAITWETPATAPFVSSSDSELVVDLTDSGRHYVRRHWVLTDLTSLAVTTPSIVPAGAGRGLFAIHQNGAVYVYTQFSAFETALSEKLDGSVGVTRIMAGGDFDNDTATLTTSRVRIMLR</sequence>
<protein>
    <submittedName>
        <fullName evidence="3">DUF4382 domain-containing protein</fullName>
    </submittedName>
</protein>
<dbReference type="PROSITE" id="PS51257">
    <property type="entry name" value="PROKAR_LIPOPROTEIN"/>
    <property type="match status" value="1"/>
</dbReference>
<organism evidence="3">
    <name type="scientific">Candidatus Tenderia electrophaga</name>
    <dbReference type="NCBI Taxonomy" id="1748243"/>
    <lineage>
        <taxon>Bacteria</taxon>
        <taxon>Pseudomonadati</taxon>
        <taxon>Pseudomonadota</taxon>
        <taxon>Gammaproteobacteria</taxon>
        <taxon>Candidatus Tenderiales</taxon>
        <taxon>Candidatus Tenderiaceae</taxon>
        <taxon>Candidatus Tenderia</taxon>
    </lineage>
</organism>
<reference evidence="3" key="1">
    <citation type="journal article" date="2020" name="mSystems">
        <title>Genome- and Community-Level Interaction Insights into Carbon Utilization and Element Cycling Functions of Hydrothermarchaeota in Hydrothermal Sediment.</title>
        <authorList>
            <person name="Zhou Z."/>
            <person name="Liu Y."/>
            <person name="Xu W."/>
            <person name="Pan J."/>
            <person name="Luo Z.H."/>
            <person name="Li M."/>
        </authorList>
    </citation>
    <scope>NUCLEOTIDE SEQUENCE [LARGE SCALE GENOMIC DNA]</scope>
    <source>
        <strain evidence="3">HyVt-505</strain>
    </source>
</reference>
<name>A0A832JA95_9GAMM</name>